<reference evidence="3" key="1">
    <citation type="submission" date="2020-08" db="EMBL/GenBank/DDBJ databases">
        <title>Genome public.</title>
        <authorList>
            <person name="Liu C."/>
            <person name="Sun Q."/>
        </authorList>
    </citation>
    <scope>NUCLEOTIDE SEQUENCE</scope>
    <source>
        <strain evidence="3">NSJ-55</strain>
    </source>
</reference>
<dbReference type="RefSeq" id="WP_186876063.1">
    <property type="nucleotide sequence ID" value="NZ_JACOPF010000002.1"/>
</dbReference>
<dbReference type="EMBL" id="JACOPF010000002">
    <property type="protein sequence ID" value="MBC5689391.1"/>
    <property type="molecule type" value="Genomic_DNA"/>
</dbReference>
<dbReference type="PANTHER" id="PTHR38730">
    <property type="entry name" value="SLL7028 PROTEIN"/>
    <property type="match status" value="1"/>
</dbReference>
<dbReference type="InterPro" id="IPR025154">
    <property type="entry name" value="Put_metallopeptidase_dom"/>
</dbReference>
<feature type="domain" description="VWA-like" evidence="1">
    <location>
        <begin position="297"/>
        <end position="435"/>
    </location>
</feature>
<keyword evidence="4" id="KW-1185">Reference proteome</keyword>
<dbReference type="AlphaFoldDB" id="A0A923LK16"/>
<comment type="caution">
    <text evidence="3">The sequence shown here is derived from an EMBL/GenBank/DDBJ whole genome shotgun (WGS) entry which is preliminary data.</text>
</comment>
<organism evidence="3 4">
    <name type="scientific">Mediterraneibacter hominis</name>
    <dbReference type="NCBI Taxonomy" id="2763054"/>
    <lineage>
        <taxon>Bacteria</taxon>
        <taxon>Bacillati</taxon>
        <taxon>Bacillota</taxon>
        <taxon>Clostridia</taxon>
        <taxon>Lachnospirales</taxon>
        <taxon>Lachnospiraceae</taxon>
        <taxon>Mediterraneibacter</taxon>
    </lineage>
</organism>
<evidence type="ECO:0000259" key="2">
    <source>
        <dbReference type="Pfam" id="PF13203"/>
    </source>
</evidence>
<evidence type="ECO:0000259" key="1">
    <source>
        <dbReference type="Pfam" id="PF09967"/>
    </source>
</evidence>
<name>A0A923LK16_9FIRM</name>
<dbReference type="SUPFAM" id="SSF53300">
    <property type="entry name" value="vWA-like"/>
    <property type="match status" value="1"/>
</dbReference>
<sequence>MEKRQGSIAAEDREEAQRRLQEIGCQILRASRDELYLGMRFMDVALSSFLYCMDSGVSPFGTDGNTIYFHPSQLGGLYRQNRILVNRGYLHMVLHCIFRHMTKQGMDGRYWNLSCDIAAEHIIDGCDQRAVRFSRSLLRRETYRKLEAEKKTLHAERIYKLLRQWELPQRDIERLESEFYVDDHRYWENQNPQKRPDPNLNKKWQEIDERMETDLETFSKEASEKSGSFLEQLKIQNKERYDYKEFLRKFSVLREELGVDPDTFDYHFYSYGLSLYGNMPLIEPQETKEVKKVKEFAVVIDTSMSCSGALVRKFLEETYSVLTEEDGFFKKVNVHMIQCDEEVQSDVKITSSEELKEYMEHLQLFGEGGTDFRPAFAYCTRMVEQGEFENLKGLIYFTDGYGIYPNKMPPYQTAFVFLEEEYKDADVPSWAMKLILTGEEWREKHGYKTGETGN</sequence>
<evidence type="ECO:0000313" key="4">
    <source>
        <dbReference type="Proteomes" id="UP000652477"/>
    </source>
</evidence>
<protein>
    <submittedName>
        <fullName evidence="3">Metallopeptidase</fullName>
    </submittedName>
</protein>
<accession>A0A923LK16</accession>
<dbReference type="Pfam" id="PF13203">
    <property type="entry name" value="DUF2201_N"/>
    <property type="match status" value="1"/>
</dbReference>
<dbReference type="PANTHER" id="PTHR38730:SF1">
    <property type="entry name" value="SLL7028 PROTEIN"/>
    <property type="match status" value="1"/>
</dbReference>
<evidence type="ECO:0000313" key="3">
    <source>
        <dbReference type="EMBL" id="MBC5689391.1"/>
    </source>
</evidence>
<feature type="domain" description="Putative metallopeptidase" evidence="2">
    <location>
        <begin position="52"/>
        <end position="168"/>
    </location>
</feature>
<dbReference type="Proteomes" id="UP000652477">
    <property type="component" value="Unassembled WGS sequence"/>
</dbReference>
<dbReference type="Gene3D" id="3.40.50.410">
    <property type="entry name" value="von Willebrand factor, type A domain"/>
    <property type="match status" value="1"/>
</dbReference>
<dbReference type="InterPro" id="IPR018698">
    <property type="entry name" value="VWA-like_dom"/>
</dbReference>
<proteinExistence type="predicted"/>
<gene>
    <name evidence="3" type="ORF">H8S37_10730</name>
</gene>
<dbReference type="CDD" id="cd00198">
    <property type="entry name" value="vWFA"/>
    <property type="match status" value="1"/>
</dbReference>
<dbReference type="Pfam" id="PF09967">
    <property type="entry name" value="DUF2201"/>
    <property type="match status" value="1"/>
</dbReference>
<dbReference type="InterPro" id="IPR036465">
    <property type="entry name" value="vWFA_dom_sf"/>
</dbReference>